<keyword evidence="1" id="KW-0812">Transmembrane</keyword>
<proteinExistence type="predicted"/>
<reference evidence="2" key="1">
    <citation type="journal article" date="2013" name="Nat. Commun.">
        <title>Whole-genome sequencing of Oryza brachyantha reveals mechanisms underlying Oryza genome evolution.</title>
        <authorList>
            <person name="Chen J."/>
            <person name="Huang Q."/>
            <person name="Gao D."/>
            <person name="Wang J."/>
            <person name="Lang Y."/>
            <person name="Liu T."/>
            <person name="Li B."/>
            <person name="Bai Z."/>
            <person name="Luis Goicoechea J."/>
            <person name="Liang C."/>
            <person name="Chen C."/>
            <person name="Zhang W."/>
            <person name="Sun S."/>
            <person name="Liao Y."/>
            <person name="Zhang X."/>
            <person name="Yang L."/>
            <person name="Song C."/>
            <person name="Wang M."/>
            <person name="Shi J."/>
            <person name="Liu G."/>
            <person name="Liu J."/>
            <person name="Zhou H."/>
            <person name="Zhou W."/>
            <person name="Yu Q."/>
            <person name="An N."/>
            <person name="Chen Y."/>
            <person name="Cai Q."/>
            <person name="Wang B."/>
            <person name="Liu B."/>
            <person name="Min J."/>
            <person name="Huang Y."/>
            <person name="Wu H."/>
            <person name="Li Z."/>
            <person name="Zhang Y."/>
            <person name="Yin Y."/>
            <person name="Song W."/>
            <person name="Jiang J."/>
            <person name="Jackson S.A."/>
            <person name="Wing R.A."/>
            <person name="Wang J."/>
            <person name="Chen M."/>
        </authorList>
    </citation>
    <scope>NUCLEOTIDE SEQUENCE [LARGE SCALE GENOMIC DNA]</scope>
    <source>
        <strain evidence="2">cv. IRGC 101232</strain>
    </source>
</reference>
<dbReference type="EnsemblPlants" id="OB01G19420.1">
    <property type="protein sequence ID" value="OB01G19420.1"/>
    <property type="gene ID" value="OB01G19420"/>
</dbReference>
<sequence>GQDAKLKNCRSRHVRKYVTIKNMVYGCAFFFSLSFLFGNDDSLSGTGGEMMIRLY</sequence>
<dbReference type="HOGENOM" id="CLU_3038559_0_0_1"/>
<keyword evidence="3" id="KW-1185">Reference proteome</keyword>
<organism evidence="2">
    <name type="scientific">Oryza brachyantha</name>
    <name type="common">malo sina</name>
    <dbReference type="NCBI Taxonomy" id="4533"/>
    <lineage>
        <taxon>Eukaryota</taxon>
        <taxon>Viridiplantae</taxon>
        <taxon>Streptophyta</taxon>
        <taxon>Embryophyta</taxon>
        <taxon>Tracheophyta</taxon>
        <taxon>Spermatophyta</taxon>
        <taxon>Magnoliopsida</taxon>
        <taxon>Liliopsida</taxon>
        <taxon>Poales</taxon>
        <taxon>Poaceae</taxon>
        <taxon>BOP clade</taxon>
        <taxon>Oryzoideae</taxon>
        <taxon>Oryzeae</taxon>
        <taxon>Oryzinae</taxon>
        <taxon>Oryza</taxon>
    </lineage>
</organism>
<evidence type="ECO:0000256" key="1">
    <source>
        <dbReference type="SAM" id="Phobius"/>
    </source>
</evidence>
<protein>
    <submittedName>
        <fullName evidence="2">Uncharacterized protein</fullName>
    </submittedName>
</protein>
<accession>J3KY86</accession>
<dbReference type="AlphaFoldDB" id="J3KY86"/>
<reference evidence="2" key="2">
    <citation type="submission" date="2013-04" db="UniProtKB">
        <authorList>
            <consortium name="EnsemblPlants"/>
        </authorList>
    </citation>
    <scope>IDENTIFICATION</scope>
</reference>
<keyword evidence="1" id="KW-0472">Membrane</keyword>
<evidence type="ECO:0000313" key="2">
    <source>
        <dbReference type="EnsemblPlants" id="OB01G19420.1"/>
    </source>
</evidence>
<feature type="transmembrane region" description="Helical" evidence="1">
    <location>
        <begin position="20"/>
        <end position="38"/>
    </location>
</feature>
<evidence type="ECO:0000313" key="3">
    <source>
        <dbReference type="Proteomes" id="UP000006038"/>
    </source>
</evidence>
<dbReference type="Gramene" id="OB01G19420.1">
    <property type="protein sequence ID" value="OB01G19420.1"/>
    <property type="gene ID" value="OB01G19420"/>
</dbReference>
<dbReference type="Proteomes" id="UP000006038">
    <property type="component" value="Chromosome 1"/>
</dbReference>
<name>J3KY86_ORYBR</name>
<keyword evidence="1" id="KW-1133">Transmembrane helix</keyword>